<keyword evidence="1" id="KW-0677">Repeat</keyword>
<protein>
    <submittedName>
        <fullName evidence="6">Nematode cuticle collagen N-terminal domain-containing protein</fullName>
    </submittedName>
</protein>
<dbReference type="Pfam" id="PF01484">
    <property type="entry name" value="Col_cuticle_N"/>
    <property type="match status" value="1"/>
</dbReference>
<dbReference type="PANTHER" id="PTHR24637:SF421">
    <property type="entry name" value="CUTICLE COLLAGEN DPY-2"/>
    <property type="match status" value="1"/>
</dbReference>
<evidence type="ECO:0000313" key="6">
    <source>
        <dbReference type="WBParaSite" id="jg22527"/>
    </source>
</evidence>
<organism evidence="5 6">
    <name type="scientific">Ditylenchus dipsaci</name>
    <dbReference type="NCBI Taxonomy" id="166011"/>
    <lineage>
        <taxon>Eukaryota</taxon>
        <taxon>Metazoa</taxon>
        <taxon>Ecdysozoa</taxon>
        <taxon>Nematoda</taxon>
        <taxon>Chromadorea</taxon>
        <taxon>Rhabditida</taxon>
        <taxon>Tylenchina</taxon>
        <taxon>Tylenchomorpha</taxon>
        <taxon>Sphaerularioidea</taxon>
        <taxon>Anguinidae</taxon>
        <taxon>Anguininae</taxon>
        <taxon>Ditylenchus</taxon>
    </lineage>
</organism>
<keyword evidence="5" id="KW-1185">Reference proteome</keyword>
<keyword evidence="3" id="KW-0472">Membrane</keyword>
<feature type="compositionally biased region" description="Gly residues" evidence="2">
    <location>
        <begin position="186"/>
        <end position="202"/>
    </location>
</feature>
<feature type="compositionally biased region" description="Polar residues" evidence="2">
    <location>
        <begin position="247"/>
        <end position="260"/>
    </location>
</feature>
<keyword evidence="3" id="KW-1133">Transmembrane helix</keyword>
<dbReference type="SMART" id="SM01088">
    <property type="entry name" value="Col_cuticle_N"/>
    <property type="match status" value="1"/>
</dbReference>
<keyword evidence="3" id="KW-0812">Transmembrane</keyword>
<name>A0A915DSQ6_9BILA</name>
<feature type="compositionally biased region" description="Low complexity" evidence="2">
    <location>
        <begin position="302"/>
        <end position="317"/>
    </location>
</feature>
<dbReference type="GO" id="GO:0042302">
    <property type="term" value="F:structural constituent of cuticle"/>
    <property type="evidence" value="ECO:0007669"/>
    <property type="project" value="InterPro"/>
</dbReference>
<evidence type="ECO:0000256" key="2">
    <source>
        <dbReference type="SAM" id="MobiDB-lite"/>
    </source>
</evidence>
<feature type="compositionally biased region" description="Basic and acidic residues" evidence="2">
    <location>
        <begin position="230"/>
        <end position="242"/>
    </location>
</feature>
<feature type="compositionally biased region" description="Low complexity" evidence="2">
    <location>
        <begin position="276"/>
        <end position="293"/>
    </location>
</feature>
<feature type="region of interest" description="Disordered" evidence="2">
    <location>
        <begin position="130"/>
        <end position="328"/>
    </location>
</feature>
<dbReference type="PANTHER" id="PTHR24637">
    <property type="entry name" value="COLLAGEN"/>
    <property type="match status" value="1"/>
</dbReference>
<dbReference type="AlphaFoldDB" id="A0A915DSQ6"/>
<dbReference type="InterPro" id="IPR008160">
    <property type="entry name" value="Collagen"/>
</dbReference>
<dbReference type="WBParaSite" id="jg22527">
    <property type="protein sequence ID" value="jg22527"/>
    <property type="gene ID" value="jg22527"/>
</dbReference>
<evidence type="ECO:0000313" key="5">
    <source>
        <dbReference type="Proteomes" id="UP000887574"/>
    </source>
</evidence>
<proteinExistence type="predicted"/>
<feature type="compositionally biased region" description="Low complexity" evidence="2">
    <location>
        <begin position="148"/>
        <end position="159"/>
    </location>
</feature>
<dbReference type="Proteomes" id="UP000887574">
    <property type="component" value="Unplaced"/>
</dbReference>
<accession>A0A915DSQ6</accession>
<reference evidence="6" key="1">
    <citation type="submission" date="2022-11" db="UniProtKB">
        <authorList>
            <consortium name="WormBaseParasite"/>
        </authorList>
    </citation>
    <scope>IDENTIFICATION</scope>
</reference>
<evidence type="ECO:0000259" key="4">
    <source>
        <dbReference type="SMART" id="SM01088"/>
    </source>
</evidence>
<feature type="compositionally biased region" description="Basic and acidic residues" evidence="2">
    <location>
        <begin position="318"/>
        <end position="328"/>
    </location>
</feature>
<dbReference type="InterPro" id="IPR002486">
    <property type="entry name" value="Col_cuticle_N"/>
</dbReference>
<feature type="domain" description="Nematode cuticle collagen N-terminal" evidence="4">
    <location>
        <begin position="33"/>
        <end position="85"/>
    </location>
</feature>
<evidence type="ECO:0000256" key="3">
    <source>
        <dbReference type="SAM" id="Phobius"/>
    </source>
</evidence>
<evidence type="ECO:0000256" key="1">
    <source>
        <dbReference type="ARBA" id="ARBA00022737"/>
    </source>
</evidence>
<sequence>MTTSCAKAASAAADKSQLLYGEYDEQDLRHFRRVAFVAVALSTVTMLACVVLLPISYQYIQRVQSSITSDIEFCRSRNRDLWSEVVTVQHGKGQHNHAERLKRSTGESRNGRWLFGHFIQNNDGARQDSAFASHSQFSREIRRQQPYGGTAPEAAASGAAGYGGGADSGAAPTSPAQTSKAPAGAGADGGAGPGYGPTGGSSGKDAGAAGGKEDDCCACQIGPPGPPGEPGHDGIDGKDGKAGTDGQPGQDSPAVSSNTPCVRDCPPGPAGPPGSPGDKGPKGYPGEQGEPGSPGKPGPKGPAGKQGPLGPQGLPGRPGDKESKESTCQELHLQAHQEDKVRWVLQDSPDLQDQKARLESQVPKALKETKEIQDPTESQVPASIVQSQELHLATKPWQMWLSLHSPSFFCFYLIVWHSSNTTPTPTKKLVNKCFFLNF</sequence>
<dbReference type="Pfam" id="PF01391">
    <property type="entry name" value="Collagen"/>
    <property type="match status" value="1"/>
</dbReference>
<feature type="compositionally biased region" description="Pro residues" evidence="2">
    <location>
        <begin position="266"/>
        <end position="275"/>
    </location>
</feature>
<feature type="transmembrane region" description="Helical" evidence="3">
    <location>
        <begin position="34"/>
        <end position="57"/>
    </location>
</feature>